<dbReference type="SUPFAM" id="SSF51905">
    <property type="entry name" value="FAD/NAD(P)-binding domain"/>
    <property type="match status" value="1"/>
</dbReference>
<protein>
    <submittedName>
        <fullName evidence="4">Sarcosine oxidase subunit beta</fullName>
        <ecNumber evidence="4">1.5.3.1</ecNumber>
    </submittedName>
</protein>
<feature type="transmembrane region" description="Helical" evidence="2">
    <location>
        <begin position="6"/>
        <end position="25"/>
    </location>
</feature>
<keyword evidence="2" id="KW-1133">Transmembrane helix</keyword>
<dbReference type="InterPro" id="IPR036188">
    <property type="entry name" value="FAD/NAD-bd_sf"/>
</dbReference>
<comment type="caution">
    <text evidence="4">The sequence shown here is derived from an EMBL/GenBank/DDBJ whole genome shotgun (WGS) entry which is preliminary data.</text>
</comment>
<dbReference type="GO" id="GO:0008115">
    <property type="term" value="F:sarcosine oxidase activity"/>
    <property type="evidence" value="ECO:0007669"/>
    <property type="project" value="UniProtKB-EC"/>
</dbReference>
<keyword evidence="5" id="KW-1185">Reference proteome</keyword>
<dbReference type="Pfam" id="PF01266">
    <property type="entry name" value="DAO"/>
    <property type="match status" value="1"/>
</dbReference>
<dbReference type="Proteomes" id="UP000562492">
    <property type="component" value="Unassembled WGS sequence"/>
</dbReference>
<evidence type="ECO:0000313" key="5">
    <source>
        <dbReference type="Proteomes" id="UP000562492"/>
    </source>
</evidence>
<evidence type="ECO:0000313" key="4">
    <source>
        <dbReference type="EMBL" id="MBB6576208.1"/>
    </source>
</evidence>
<keyword evidence="2" id="KW-0472">Membrane</keyword>
<organism evidence="4 5">
    <name type="scientific">Comamonas odontotermitis</name>
    <dbReference type="NCBI Taxonomy" id="379895"/>
    <lineage>
        <taxon>Bacteria</taxon>
        <taxon>Pseudomonadati</taxon>
        <taxon>Pseudomonadota</taxon>
        <taxon>Betaproteobacteria</taxon>
        <taxon>Burkholderiales</taxon>
        <taxon>Comamonadaceae</taxon>
        <taxon>Comamonas</taxon>
    </lineage>
</organism>
<accession>A0ABR6RAN6</accession>
<keyword evidence="1 4" id="KW-0560">Oxidoreductase</keyword>
<gene>
    <name evidence="4" type="ORF">HNP33_000256</name>
</gene>
<dbReference type="Gene3D" id="3.30.9.10">
    <property type="entry name" value="D-Amino Acid Oxidase, subunit A, domain 2"/>
    <property type="match status" value="1"/>
</dbReference>
<feature type="domain" description="FAD dependent oxidoreductase" evidence="3">
    <location>
        <begin position="9"/>
        <end position="349"/>
    </location>
</feature>
<evidence type="ECO:0000256" key="1">
    <source>
        <dbReference type="ARBA" id="ARBA00023002"/>
    </source>
</evidence>
<evidence type="ECO:0000259" key="3">
    <source>
        <dbReference type="Pfam" id="PF01266"/>
    </source>
</evidence>
<dbReference type="RefSeq" id="WP_184704432.1">
    <property type="nucleotide sequence ID" value="NZ_JACHKZ010000001.1"/>
</dbReference>
<dbReference type="PANTHER" id="PTHR13847:SF287">
    <property type="entry name" value="FAD-DEPENDENT OXIDOREDUCTASE DOMAIN-CONTAINING PROTEIN 1"/>
    <property type="match status" value="1"/>
</dbReference>
<dbReference type="Gene3D" id="3.50.50.60">
    <property type="entry name" value="FAD/NAD(P)-binding domain"/>
    <property type="match status" value="1"/>
</dbReference>
<name>A0ABR6RAN6_9BURK</name>
<proteinExistence type="predicted"/>
<dbReference type="InterPro" id="IPR006076">
    <property type="entry name" value="FAD-dep_OxRdtase"/>
</dbReference>
<keyword evidence="2" id="KW-0812">Transmembrane</keyword>
<dbReference type="PANTHER" id="PTHR13847">
    <property type="entry name" value="SARCOSINE DEHYDROGENASE-RELATED"/>
    <property type="match status" value="1"/>
</dbReference>
<dbReference type="EC" id="1.5.3.1" evidence="4"/>
<reference evidence="4 5" key="1">
    <citation type="submission" date="2020-08" db="EMBL/GenBank/DDBJ databases">
        <title>Functional genomics of gut bacteria from endangered species of beetles.</title>
        <authorList>
            <person name="Carlos-Shanley C."/>
        </authorList>
    </citation>
    <scope>NUCLEOTIDE SEQUENCE [LARGE SCALE GENOMIC DNA]</scope>
    <source>
        <strain evidence="4 5">S00124</strain>
    </source>
</reference>
<dbReference type="EMBL" id="JACHKZ010000001">
    <property type="protein sequence ID" value="MBB6576208.1"/>
    <property type="molecule type" value="Genomic_DNA"/>
</dbReference>
<evidence type="ECO:0000256" key="2">
    <source>
        <dbReference type="SAM" id="Phobius"/>
    </source>
</evidence>
<sequence length="386" mass="41188">MVKYLATEVVVIGGGIMGASTALFLRQRGVNVVMLERDLCGSRSSGVNFGGVRRQGRSLAMLSLSQRSHALWGRLTELIGTEAEYERSGHFKIARSDADMESLVRYAEMTRDCGLGLQLLDGAELKKRFPVGGAQVVGGSFCPEDGQANPRLLAPAFAAAARRAGAQVLEHTPVQAVEHNGQRFVVRAPGLEIKANIVVNAAGAWAGQFAEQCGEPVPMRIRPPAMGVTEPLPHFLNWSLGVEGGSIYCRQVRRGNVVFGGGPGLVLDDTRARNRATTIWEQLPQLVALLPQLKNAQLIRTWSGNEGALPDHEPIIGASSRMAGLYHAFGFAGGGFQLGPGVGEVMAELIAQGRSSTPIDAFRIDRFLQPASAGEASSSTPERKIA</sequence>